<keyword evidence="1" id="KW-0472">Membrane</keyword>
<organism evidence="2 3">
    <name type="scientific">Aeromicrobium phoceense</name>
    <dbReference type="NCBI Taxonomy" id="2754045"/>
    <lineage>
        <taxon>Bacteria</taxon>
        <taxon>Bacillati</taxon>
        <taxon>Actinomycetota</taxon>
        <taxon>Actinomycetes</taxon>
        <taxon>Propionibacteriales</taxon>
        <taxon>Nocardioidaceae</taxon>
        <taxon>Aeromicrobium</taxon>
    </lineage>
</organism>
<name>A0A838XS52_9ACTN</name>
<proteinExistence type="predicted"/>
<evidence type="ECO:0000313" key="2">
    <source>
        <dbReference type="EMBL" id="MBA4609720.1"/>
    </source>
</evidence>
<comment type="caution">
    <text evidence="2">The sequence shown here is derived from an EMBL/GenBank/DDBJ whole genome shotgun (WGS) entry which is preliminary data.</text>
</comment>
<keyword evidence="3" id="KW-1185">Reference proteome</keyword>
<sequence>MTTRRLLGLAREALLLELALYRSLVRWIARRPDVPAGATPIGYAQLVGPMLWLWIFGSATETVAVELVLRHVDAAWADAIRLPLLVLGVWGVLWMLGLLASYRVRPHLLHDDRLRLRCGARTWVDVPLSAVAGCRLVEHEMPGTIRSVHHEDDLLLLGVSGRTNLELELTGVTTLRSSKGELVADRVGFWVDAPRDVAREIAPLISTRP</sequence>
<dbReference type="AlphaFoldDB" id="A0A838XS52"/>
<evidence type="ECO:0008006" key="4">
    <source>
        <dbReference type="Google" id="ProtNLM"/>
    </source>
</evidence>
<keyword evidence="1" id="KW-0812">Transmembrane</keyword>
<evidence type="ECO:0000313" key="3">
    <source>
        <dbReference type="Proteomes" id="UP000550354"/>
    </source>
</evidence>
<protein>
    <recommendedName>
        <fullName evidence="4">DUF304 domain-containing protein</fullName>
    </recommendedName>
</protein>
<keyword evidence="1" id="KW-1133">Transmembrane helix</keyword>
<dbReference type="EMBL" id="JACEOG010000002">
    <property type="protein sequence ID" value="MBA4609720.1"/>
    <property type="molecule type" value="Genomic_DNA"/>
</dbReference>
<dbReference type="Proteomes" id="UP000550354">
    <property type="component" value="Unassembled WGS sequence"/>
</dbReference>
<gene>
    <name evidence="2" type="ORF">H1W00_14640</name>
</gene>
<feature type="transmembrane region" description="Helical" evidence="1">
    <location>
        <begin position="81"/>
        <end position="102"/>
    </location>
</feature>
<dbReference type="RefSeq" id="WP_181756559.1">
    <property type="nucleotide sequence ID" value="NZ_JACEOG010000002.1"/>
</dbReference>
<accession>A0A838XS52</accession>
<reference evidence="2 3" key="1">
    <citation type="submission" date="2020-07" db="EMBL/GenBank/DDBJ databases">
        <title>Draft genome and description of Aeromicrobium phoceense strain Marseille-Q0843 isolated from healthy skin swab.</title>
        <authorList>
            <person name="Boxberger M."/>
            <person name="La Scola B."/>
        </authorList>
    </citation>
    <scope>NUCLEOTIDE SEQUENCE [LARGE SCALE GENOMIC DNA]</scope>
    <source>
        <strain evidence="2 3">Marseille-Q0843</strain>
    </source>
</reference>
<evidence type="ECO:0000256" key="1">
    <source>
        <dbReference type="SAM" id="Phobius"/>
    </source>
</evidence>